<dbReference type="Proteomes" id="UP000294933">
    <property type="component" value="Unassembled WGS sequence"/>
</dbReference>
<evidence type="ECO:0000313" key="2">
    <source>
        <dbReference type="Proteomes" id="UP000294933"/>
    </source>
</evidence>
<reference evidence="1 2" key="1">
    <citation type="submission" date="2018-06" db="EMBL/GenBank/DDBJ databases">
        <title>A transcriptomic atlas of mushroom development highlights an independent origin of complex multicellularity.</title>
        <authorList>
            <consortium name="DOE Joint Genome Institute"/>
            <person name="Krizsan K."/>
            <person name="Almasi E."/>
            <person name="Merenyi Z."/>
            <person name="Sahu N."/>
            <person name="Viragh M."/>
            <person name="Koszo T."/>
            <person name="Mondo S."/>
            <person name="Kiss B."/>
            <person name="Balint B."/>
            <person name="Kues U."/>
            <person name="Barry K."/>
            <person name="Hegedus J.C."/>
            <person name="Henrissat B."/>
            <person name="Johnson J."/>
            <person name="Lipzen A."/>
            <person name="Ohm R."/>
            <person name="Nagy I."/>
            <person name="Pangilinan J."/>
            <person name="Yan J."/>
            <person name="Xiong Y."/>
            <person name="Grigoriev I.V."/>
            <person name="Hibbett D.S."/>
            <person name="Nagy L.G."/>
        </authorList>
    </citation>
    <scope>NUCLEOTIDE SEQUENCE [LARGE SCALE GENOMIC DNA]</scope>
    <source>
        <strain evidence="1 2">SZMC22713</strain>
    </source>
</reference>
<protein>
    <submittedName>
        <fullName evidence="1">Uncharacterized protein</fullName>
    </submittedName>
</protein>
<organism evidence="1 2">
    <name type="scientific">Rickenella mellea</name>
    <dbReference type="NCBI Taxonomy" id="50990"/>
    <lineage>
        <taxon>Eukaryota</taxon>
        <taxon>Fungi</taxon>
        <taxon>Dikarya</taxon>
        <taxon>Basidiomycota</taxon>
        <taxon>Agaricomycotina</taxon>
        <taxon>Agaricomycetes</taxon>
        <taxon>Hymenochaetales</taxon>
        <taxon>Rickenellaceae</taxon>
        <taxon>Rickenella</taxon>
    </lineage>
</organism>
<gene>
    <name evidence="1" type="ORF">BD410DRAFT_805779</name>
</gene>
<proteinExistence type="predicted"/>
<dbReference type="VEuPathDB" id="FungiDB:BD410DRAFT_805779"/>
<accession>A0A4Y7PXU0</accession>
<keyword evidence="2" id="KW-1185">Reference proteome</keyword>
<evidence type="ECO:0000313" key="1">
    <source>
        <dbReference type="EMBL" id="TDL19350.1"/>
    </source>
</evidence>
<name>A0A4Y7PXU0_9AGAM</name>
<dbReference type="AlphaFoldDB" id="A0A4Y7PXU0"/>
<dbReference type="EMBL" id="ML170197">
    <property type="protein sequence ID" value="TDL19350.1"/>
    <property type="molecule type" value="Genomic_DNA"/>
</dbReference>
<sequence length="356" mass="40445">MPAGSDDEPGSGQDDMVRASSRTQWIEEYMDSKYYPRDMLFGTSFRIEDIYLQLDHGSHSGRWVDVDGYSRNCVIIFQLSHGLPPCANFSASSEMFLTPMLRMARWQFTGTVSPSSNYSQHLRDMLEMQARRLMAIQAAHEAYSPSPVGTGNFVDIIPGTGQYQVTVVSEPAFHTNKDEEDPLSESLRQWPDPLKQFSGVDKRRLSKFMPNTKILAFDSDGNWIHPSNYTLVFKPATWVVADVELMLWDRPPAYGDPKQLDIPPARRYELRLITIKALNQAEPIDFKYPEPSYRAPVITRASEYAKKNSVFIKKDIIGGSTPHPGNEADRDVNESDYTFFRRYPETDHTAVPGPCV</sequence>